<dbReference type="InterPro" id="IPR044599">
    <property type="entry name" value="CAF1P_plant"/>
</dbReference>
<evidence type="ECO:0000313" key="2">
    <source>
        <dbReference type="Proteomes" id="UP001064489"/>
    </source>
</evidence>
<dbReference type="Proteomes" id="UP001064489">
    <property type="component" value="Chromosome 7"/>
</dbReference>
<evidence type="ECO:0000313" key="1">
    <source>
        <dbReference type="EMBL" id="KAI9168883.1"/>
    </source>
</evidence>
<reference evidence="1" key="2">
    <citation type="submission" date="2023-02" db="EMBL/GenBank/DDBJ databases">
        <authorList>
            <person name="Swenson N.G."/>
            <person name="Wegrzyn J.L."/>
            <person name="Mcevoy S.L."/>
        </authorList>
    </citation>
    <scope>NUCLEOTIDE SEQUENCE</scope>
    <source>
        <strain evidence="1">91603</strain>
        <tissue evidence="1">Leaf</tissue>
    </source>
</reference>
<dbReference type="InterPro" id="IPR035920">
    <property type="entry name" value="YhbY-like_sf"/>
</dbReference>
<dbReference type="PANTHER" id="PTHR46247:SF3">
    <property type="entry name" value="CRS2-ASSOCIATED FACTOR 2, CHLOROPLASTIC"/>
    <property type="match status" value="1"/>
</dbReference>
<dbReference type="GO" id="GO:0000373">
    <property type="term" value="P:Group II intron splicing"/>
    <property type="evidence" value="ECO:0007669"/>
    <property type="project" value="InterPro"/>
</dbReference>
<gene>
    <name evidence="1" type="ORF">LWI28_003332</name>
</gene>
<organism evidence="1 2">
    <name type="scientific">Acer negundo</name>
    <name type="common">Box elder</name>
    <dbReference type="NCBI Taxonomy" id="4023"/>
    <lineage>
        <taxon>Eukaryota</taxon>
        <taxon>Viridiplantae</taxon>
        <taxon>Streptophyta</taxon>
        <taxon>Embryophyta</taxon>
        <taxon>Tracheophyta</taxon>
        <taxon>Spermatophyta</taxon>
        <taxon>Magnoliopsida</taxon>
        <taxon>eudicotyledons</taxon>
        <taxon>Gunneridae</taxon>
        <taxon>Pentapetalae</taxon>
        <taxon>rosids</taxon>
        <taxon>malvids</taxon>
        <taxon>Sapindales</taxon>
        <taxon>Sapindaceae</taxon>
        <taxon>Hippocastanoideae</taxon>
        <taxon>Acereae</taxon>
        <taxon>Acer</taxon>
    </lineage>
</organism>
<dbReference type="AlphaFoldDB" id="A0AAD5IKE9"/>
<sequence length="202" mass="22876">MTGNQFRFFLSCDINHHVTFGLRDWKELCLPPSPPIQHKNWSIDHKGLHASDYKNLGAKLKELVPCVLLSFADEQILVWRGKNWKSMYAEGPAIPQNFDTAGDLDVSETVRSIPKMMSFWKHAIELSKTLLLDEINLGPDELLKNISEATKPSYPVLVLSSGDGASISMAEYEEMRITVMTMSILRMTSMMTMMMNITTVPH</sequence>
<comment type="caution">
    <text evidence="1">The sequence shown here is derived from an EMBL/GenBank/DDBJ whole genome shotgun (WGS) entry which is preliminary data.</text>
</comment>
<accession>A0AAD5IKE9</accession>
<dbReference type="SUPFAM" id="SSF75471">
    <property type="entry name" value="YhbY-like"/>
    <property type="match status" value="1"/>
</dbReference>
<keyword evidence="2" id="KW-1185">Reference proteome</keyword>
<proteinExistence type="predicted"/>
<reference evidence="1" key="1">
    <citation type="journal article" date="2022" name="Plant J.">
        <title>Strategies of tolerance reflected in two North American maple genomes.</title>
        <authorList>
            <person name="McEvoy S.L."/>
            <person name="Sezen U.U."/>
            <person name="Trouern-Trend A."/>
            <person name="McMahon S.M."/>
            <person name="Schaberg P.G."/>
            <person name="Yang J."/>
            <person name="Wegrzyn J.L."/>
            <person name="Swenson N.G."/>
        </authorList>
    </citation>
    <scope>NUCLEOTIDE SEQUENCE</scope>
    <source>
        <strain evidence="1">91603</strain>
    </source>
</reference>
<protein>
    <submittedName>
        <fullName evidence="1">Uncharacterized protein</fullName>
    </submittedName>
</protein>
<dbReference type="EMBL" id="JAJSOW010000104">
    <property type="protein sequence ID" value="KAI9168883.1"/>
    <property type="molecule type" value="Genomic_DNA"/>
</dbReference>
<name>A0AAD5IKE9_ACENE</name>
<dbReference type="PANTHER" id="PTHR46247">
    <property type="entry name" value="CRS2-ASSOCIATED FACTOR 1, CHLOROPLASTIC"/>
    <property type="match status" value="1"/>
</dbReference>